<reference evidence="7" key="1">
    <citation type="submission" date="2016-12" db="EMBL/GenBank/DDBJ databases">
        <authorList>
            <person name="Varghese N."/>
            <person name="Submissions S."/>
        </authorList>
    </citation>
    <scope>NUCLEOTIDE SEQUENCE [LARGE SCALE GENOMIC DNA]</scope>
    <source>
        <strain evidence="7">DSM 13020</strain>
    </source>
</reference>
<protein>
    <submittedName>
        <fullName evidence="6">Zinc transport system ATP-binding protein</fullName>
    </submittedName>
</protein>
<evidence type="ECO:0000256" key="3">
    <source>
        <dbReference type="ARBA" id="ARBA00022741"/>
    </source>
</evidence>
<dbReference type="PROSITE" id="PS50893">
    <property type="entry name" value="ABC_TRANSPORTER_2"/>
    <property type="match status" value="1"/>
</dbReference>
<organism evidence="6 7">
    <name type="scientific">Fervidobacterium gondwanense DSM 13020</name>
    <dbReference type="NCBI Taxonomy" id="1121883"/>
    <lineage>
        <taxon>Bacteria</taxon>
        <taxon>Thermotogati</taxon>
        <taxon>Thermotogota</taxon>
        <taxon>Thermotogae</taxon>
        <taxon>Thermotogales</taxon>
        <taxon>Fervidobacteriaceae</taxon>
        <taxon>Fervidobacterium</taxon>
    </lineage>
</organism>
<dbReference type="Pfam" id="PF00005">
    <property type="entry name" value="ABC_tran"/>
    <property type="match status" value="1"/>
</dbReference>
<name>A0A1M7SKC4_FERGO</name>
<evidence type="ECO:0000313" key="7">
    <source>
        <dbReference type="Proteomes" id="UP000184207"/>
    </source>
</evidence>
<feature type="domain" description="ABC transporter" evidence="5">
    <location>
        <begin position="8"/>
        <end position="224"/>
    </location>
</feature>
<dbReference type="SMART" id="SM00382">
    <property type="entry name" value="AAA"/>
    <property type="match status" value="1"/>
</dbReference>
<evidence type="ECO:0000256" key="4">
    <source>
        <dbReference type="ARBA" id="ARBA00022840"/>
    </source>
</evidence>
<dbReference type="STRING" id="1121883.SAMN02745226_00988"/>
<dbReference type="InterPro" id="IPR027417">
    <property type="entry name" value="P-loop_NTPase"/>
</dbReference>
<proteinExistence type="inferred from homology"/>
<evidence type="ECO:0000256" key="1">
    <source>
        <dbReference type="ARBA" id="ARBA00005417"/>
    </source>
</evidence>
<evidence type="ECO:0000256" key="2">
    <source>
        <dbReference type="ARBA" id="ARBA00022448"/>
    </source>
</evidence>
<keyword evidence="4 6" id="KW-0067">ATP-binding</keyword>
<dbReference type="GO" id="GO:0016887">
    <property type="term" value="F:ATP hydrolysis activity"/>
    <property type="evidence" value="ECO:0007669"/>
    <property type="project" value="InterPro"/>
</dbReference>
<dbReference type="Proteomes" id="UP000184207">
    <property type="component" value="Unassembled WGS sequence"/>
</dbReference>
<evidence type="ECO:0000259" key="5">
    <source>
        <dbReference type="PROSITE" id="PS50893"/>
    </source>
</evidence>
<keyword evidence="2" id="KW-0813">Transport</keyword>
<sequence>MENKQIVIRVKNLSVKFGEVDILKNVSFELNRGEFAGIIGPNGAGKSTLVKAILGFIPFDGEVVVNGKVGYVPQLSQFNRELPMSVYDFVRIAIRRDKKCEGKVEEVLKRVGLEGYSKKLVGKLSGGEYQRAMLARALLSEPDILILDEPESGVDELGKARFYELLNELREEKGITILMVSHDIGMVFEKCSTVMCLNKTLHCHGPTNNISPEDVKKMFGEFDIWLRADKHYEVEHIHHVGEDESSSKGKGQ</sequence>
<comment type="similarity">
    <text evidence="1">Belongs to the ABC transporter superfamily.</text>
</comment>
<dbReference type="RefSeq" id="WP_072758988.1">
    <property type="nucleotide sequence ID" value="NZ_FRDJ01000004.1"/>
</dbReference>
<keyword evidence="3" id="KW-0547">Nucleotide-binding</keyword>
<dbReference type="EMBL" id="FRDJ01000004">
    <property type="protein sequence ID" value="SHN58904.1"/>
    <property type="molecule type" value="Genomic_DNA"/>
</dbReference>
<dbReference type="OrthoDB" id="9806726at2"/>
<dbReference type="GO" id="GO:0005524">
    <property type="term" value="F:ATP binding"/>
    <property type="evidence" value="ECO:0007669"/>
    <property type="project" value="UniProtKB-KW"/>
</dbReference>
<dbReference type="PANTHER" id="PTHR42734:SF17">
    <property type="entry name" value="METAL TRANSPORT SYSTEM ATP-BINDING PROTEIN TM_0124-RELATED"/>
    <property type="match status" value="1"/>
</dbReference>
<accession>A0A1M7SKC4</accession>
<evidence type="ECO:0000313" key="6">
    <source>
        <dbReference type="EMBL" id="SHN58904.1"/>
    </source>
</evidence>
<gene>
    <name evidence="6" type="ORF">SAMN02745226_00988</name>
</gene>
<dbReference type="AlphaFoldDB" id="A0A1M7SKC4"/>
<dbReference type="SUPFAM" id="SSF52540">
    <property type="entry name" value="P-loop containing nucleoside triphosphate hydrolases"/>
    <property type="match status" value="1"/>
</dbReference>
<dbReference type="InterPro" id="IPR050153">
    <property type="entry name" value="Metal_Ion_Import_ABC"/>
</dbReference>
<dbReference type="InterPro" id="IPR003439">
    <property type="entry name" value="ABC_transporter-like_ATP-bd"/>
</dbReference>
<keyword evidence="7" id="KW-1185">Reference proteome</keyword>
<dbReference type="PANTHER" id="PTHR42734">
    <property type="entry name" value="METAL TRANSPORT SYSTEM ATP-BINDING PROTEIN TM_0124-RELATED"/>
    <property type="match status" value="1"/>
</dbReference>
<dbReference type="InterPro" id="IPR003593">
    <property type="entry name" value="AAA+_ATPase"/>
</dbReference>
<dbReference type="Gene3D" id="3.40.50.300">
    <property type="entry name" value="P-loop containing nucleotide triphosphate hydrolases"/>
    <property type="match status" value="1"/>
</dbReference>
<dbReference type="CDD" id="cd03235">
    <property type="entry name" value="ABC_Metallic_Cations"/>
    <property type="match status" value="1"/>
</dbReference>